<evidence type="ECO:0000256" key="5">
    <source>
        <dbReference type="ARBA" id="ARBA00022496"/>
    </source>
</evidence>
<proteinExistence type="inferred from homology"/>
<dbReference type="GO" id="GO:0015344">
    <property type="term" value="F:siderophore uptake transmembrane transporter activity"/>
    <property type="evidence" value="ECO:0007669"/>
    <property type="project" value="TreeGrafter"/>
</dbReference>
<evidence type="ECO:0000256" key="2">
    <source>
        <dbReference type="ARBA" id="ARBA00009810"/>
    </source>
</evidence>
<dbReference type="GO" id="GO:0015891">
    <property type="term" value="P:siderophore transport"/>
    <property type="evidence" value="ECO:0007669"/>
    <property type="project" value="InterPro"/>
</dbReference>
<dbReference type="InterPro" id="IPR036942">
    <property type="entry name" value="Beta-barrel_TonB_sf"/>
</dbReference>
<dbReference type="InterPro" id="IPR010105">
    <property type="entry name" value="TonB_sidphr_rcpt"/>
</dbReference>
<evidence type="ECO:0000256" key="10">
    <source>
        <dbReference type="ARBA" id="ARBA00023077"/>
    </source>
</evidence>
<evidence type="ECO:0000256" key="8">
    <source>
        <dbReference type="ARBA" id="ARBA00023004"/>
    </source>
</evidence>
<name>A0A4R2PL58_RHOSA</name>
<reference evidence="19 20" key="1">
    <citation type="submission" date="2019-03" db="EMBL/GenBank/DDBJ databases">
        <title>Genomic Encyclopedia of Type Strains, Phase IV (KMG-IV): sequencing the most valuable type-strain genomes for metagenomic binning, comparative biology and taxonomic classification.</title>
        <authorList>
            <person name="Goeker M."/>
        </authorList>
    </citation>
    <scope>NUCLEOTIDE SEQUENCE [LARGE SCALE GENOMIC DNA]</scope>
    <source>
        <strain evidence="19 20">DSM 2132</strain>
    </source>
</reference>
<dbReference type="EMBL" id="SLXO01000003">
    <property type="protein sequence ID" value="TCP36320.1"/>
    <property type="molecule type" value="Genomic_DNA"/>
</dbReference>
<evidence type="ECO:0000259" key="17">
    <source>
        <dbReference type="Pfam" id="PF00593"/>
    </source>
</evidence>
<dbReference type="Gene3D" id="2.40.170.20">
    <property type="entry name" value="TonB-dependent receptor, beta-barrel domain"/>
    <property type="match status" value="1"/>
</dbReference>
<dbReference type="InterPro" id="IPR000531">
    <property type="entry name" value="Beta-barrel_TonB"/>
</dbReference>
<dbReference type="Gene3D" id="2.170.130.10">
    <property type="entry name" value="TonB-dependent receptor, plug domain"/>
    <property type="match status" value="1"/>
</dbReference>
<feature type="domain" description="TonB-dependent receptor-like beta-barrel" evidence="17">
    <location>
        <begin position="288"/>
        <end position="695"/>
    </location>
</feature>
<dbReference type="SUPFAM" id="SSF56935">
    <property type="entry name" value="Porins"/>
    <property type="match status" value="1"/>
</dbReference>
<keyword evidence="13 14" id="KW-0998">Cell outer membrane</keyword>
<dbReference type="NCBIfam" id="TIGR01783">
    <property type="entry name" value="TonB-siderophor"/>
    <property type="match status" value="1"/>
</dbReference>
<comment type="subcellular location">
    <subcellularLocation>
        <location evidence="1 14">Cell outer membrane</location>
        <topology evidence="1 14">Multi-pass membrane protein</topology>
    </subcellularLocation>
</comment>
<keyword evidence="12 19" id="KW-0675">Receptor</keyword>
<keyword evidence="8" id="KW-0408">Iron</keyword>
<dbReference type="AlphaFoldDB" id="A0A4R2PL58"/>
<dbReference type="PANTHER" id="PTHR32552:SF68">
    <property type="entry name" value="FERRICHROME OUTER MEMBRANE TRANSPORTER_PHAGE RECEPTOR"/>
    <property type="match status" value="1"/>
</dbReference>
<evidence type="ECO:0000313" key="20">
    <source>
        <dbReference type="Proteomes" id="UP000295399"/>
    </source>
</evidence>
<dbReference type="InterPro" id="IPR039426">
    <property type="entry name" value="TonB-dep_rcpt-like"/>
</dbReference>
<comment type="caution">
    <text evidence="19">The sequence shown here is derived from an EMBL/GenBank/DDBJ whole genome shotgun (WGS) entry which is preliminary data.</text>
</comment>
<evidence type="ECO:0000256" key="16">
    <source>
        <dbReference type="SAM" id="SignalP"/>
    </source>
</evidence>
<keyword evidence="7 16" id="KW-0732">Signal</keyword>
<dbReference type="OrthoDB" id="9760333at2"/>
<dbReference type="PANTHER" id="PTHR32552">
    <property type="entry name" value="FERRICHROME IRON RECEPTOR-RELATED"/>
    <property type="match status" value="1"/>
</dbReference>
<evidence type="ECO:0000256" key="12">
    <source>
        <dbReference type="ARBA" id="ARBA00023170"/>
    </source>
</evidence>
<dbReference type="GO" id="GO:0009279">
    <property type="term" value="C:cell outer membrane"/>
    <property type="evidence" value="ECO:0007669"/>
    <property type="project" value="UniProtKB-SubCell"/>
</dbReference>
<feature type="chain" id="PRO_5020830394" evidence="16">
    <location>
        <begin position="27"/>
        <end position="726"/>
    </location>
</feature>
<dbReference type="Proteomes" id="UP000295399">
    <property type="component" value="Unassembled WGS sequence"/>
</dbReference>
<evidence type="ECO:0000259" key="18">
    <source>
        <dbReference type="Pfam" id="PF07715"/>
    </source>
</evidence>
<gene>
    <name evidence="19" type="ORF">EV659_103209</name>
</gene>
<dbReference type="GO" id="GO:0038023">
    <property type="term" value="F:signaling receptor activity"/>
    <property type="evidence" value="ECO:0007669"/>
    <property type="project" value="InterPro"/>
</dbReference>
<evidence type="ECO:0000256" key="15">
    <source>
        <dbReference type="RuleBase" id="RU003357"/>
    </source>
</evidence>
<evidence type="ECO:0000256" key="11">
    <source>
        <dbReference type="ARBA" id="ARBA00023136"/>
    </source>
</evidence>
<dbReference type="InParanoid" id="A0A4R2PL58"/>
<evidence type="ECO:0000256" key="7">
    <source>
        <dbReference type="ARBA" id="ARBA00022729"/>
    </source>
</evidence>
<keyword evidence="6 14" id="KW-0812">Transmembrane</keyword>
<dbReference type="CDD" id="cd01347">
    <property type="entry name" value="ligand_gated_channel"/>
    <property type="match status" value="1"/>
</dbReference>
<keyword evidence="10 15" id="KW-0798">TonB box</keyword>
<dbReference type="RefSeq" id="WP_132707870.1">
    <property type="nucleotide sequence ID" value="NZ_JACIGF010000003.1"/>
</dbReference>
<evidence type="ECO:0000256" key="14">
    <source>
        <dbReference type="PROSITE-ProRule" id="PRU01360"/>
    </source>
</evidence>
<keyword evidence="20" id="KW-1185">Reference proteome</keyword>
<accession>A0A4R2PL58</accession>
<dbReference type="Pfam" id="PF00593">
    <property type="entry name" value="TonB_dep_Rec_b-barrel"/>
    <property type="match status" value="1"/>
</dbReference>
<evidence type="ECO:0000256" key="1">
    <source>
        <dbReference type="ARBA" id="ARBA00004571"/>
    </source>
</evidence>
<evidence type="ECO:0000256" key="6">
    <source>
        <dbReference type="ARBA" id="ARBA00022692"/>
    </source>
</evidence>
<dbReference type="InterPro" id="IPR037066">
    <property type="entry name" value="Plug_dom_sf"/>
</dbReference>
<keyword evidence="9" id="KW-0406">Ion transport</keyword>
<dbReference type="Pfam" id="PF07715">
    <property type="entry name" value="Plug"/>
    <property type="match status" value="1"/>
</dbReference>
<feature type="signal peptide" evidence="16">
    <location>
        <begin position="1"/>
        <end position="26"/>
    </location>
</feature>
<dbReference type="PROSITE" id="PS52016">
    <property type="entry name" value="TONB_DEPENDENT_REC_3"/>
    <property type="match status" value="1"/>
</dbReference>
<sequence length="726" mass="78884">MYSRPLAASALSLLSTPLLLSAPVLAQSPDPSAPTADRSAAAPADQMVEEIVVTGTLSRYGAAKAAVPIVEAVRSISIETEQQFRDKGALTLDDTLNYTAGVVGDTFGFSSRGDFPTVRGFDAAEYRDGLQVLFGSYNNTRSDVYFLDQVEVLKGPASVLYGKGTPGGIVNAISKLAGPDEENELLVDIGNRDRYQVSGDLNADLGNNLYARLVGIYRNSGSQVDFVHDDALIFMPSITYETARTSITAMAEVIDRDGDTAHQFLPLTGTGCVSDQVTVSPAAFCANATGQRIEDDTYLGDPGFNRYDTNSTMVSLLGHHDITDWVTLEGVARYKKGRSDYRQAWIGFTGGPRIDAQGNGARTFYVSDSESEQAAVDVRARWQFETGPLRHELFTGIAYQHVQTDNDTAIQRGVGVLNAYRPVYGNVPADLLDPAALADGPEQTAQDLGLYVNNQISLGRWRANLGLRYDDTETRTVDATDARTEQDDSAASFSAGLLYKFDFGLSPYASFAESFNPVIGTDGLTAEPLKPREGRQWEVGLKYQPPGTPTFITVALFDIKESNLPNPSSLIDQPDSQQEGDGRVRGVEIEALTRWRDWSFEANYSYLDTENADGVDFDSVPSNQASAWVQYAPSAGLLDGFRVGGGLRYQGENRSTAVVGGVPAAEIVTDGVVLGDILVGYRYRQWDVTLNMRNVTDKSYYGTCLARGDCFPGERRTIVARLGYHF</sequence>
<protein>
    <submittedName>
        <fullName evidence="19">Iron complex outermembrane receptor protein</fullName>
    </submittedName>
</protein>
<keyword evidence="4 14" id="KW-1134">Transmembrane beta strand</keyword>
<keyword evidence="11 14" id="KW-0472">Membrane</keyword>
<dbReference type="InterPro" id="IPR012910">
    <property type="entry name" value="Plug_dom"/>
</dbReference>
<evidence type="ECO:0000256" key="3">
    <source>
        <dbReference type="ARBA" id="ARBA00022448"/>
    </source>
</evidence>
<keyword evidence="5" id="KW-0410">Iron transport</keyword>
<comment type="similarity">
    <text evidence="2 14 15">Belongs to the TonB-dependent receptor family.</text>
</comment>
<evidence type="ECO:0000256" key="13">
    <source>
        <dbReference type="ARBA" id="ARBA00023237"/>
    </source>
</evidence>
<feature type="domain" description="TonB-dependent receptor plug" evidence="18">
    <location>
        <begin position="71"/>
        <end position="169"/>
    </location>
</feature>
<evidence type="ECO:0000256" key="9">
    <source>
        <dbReference type="ARBA" id="ARBA00023065"/>
    </source>
</evidence>
<evidence type="ECO:0000313" key="19">
    <source>
        <dbReference type="EMBL" id="TCP36320.1"/>
    </source>
</evidence>
<keyword evidence="3 14" id="KW-0813">Transport</keyword>
<organism evidence="19 20">
    <name type="scientific">Rhodothalassium salexigens DSM 2132</name>
    <dbReference type="NCBI Taxonomy" id="1188247"/>
    <lineage>
        <taxon>Bacteria</taxon>
        <taxon>Pseudomonadati</taxon>
        <taxon>Pseudomonadota</taxon>
        <taxon>Alphaproteobacteria</taxon>
        <taxon>Rhodothalassiales</taxon>
        <taxon>Rhodothalassiaceae</taxon>
        <taxon>Rhodothalassium</taxon>
    </lineage>
</organism>
<evidence type="ECO:0000256" key="4">
    <source>
        <dbReference type="ARBA" id="ARBA00022452"/>
    </source>
</evidence>
<dbReference type="FunCoup" id="A0A4R2PL58">
    <property type="interactions" value="37"/>
</dbReference>